<dbReference type="InterPro" id="IPR050763">
    <property type="entry name" value="ABC_transporter_ATP-binding"/>
</dbReference>
<keyword evidence="3" id="KW-0813">Transport</keyword>
<protein>
    <recommendedName>
        <fullName evidence="7">ABC transporter domain-containing protein</fullName>
    </recommendedName>
</protein>
<dbReference type="EMBL" id="JYFC01000001">
    <property type="protein sequence ID" value="KJC65438.1"/>
    <property type="molecule type" value="Genomic_DNA"/>
</dbReference>
<evidence type="ECO:0000256" key="3">
    <source>
        <dbReference type="ARBA" id="ARBA00022448"/>
    </source>
</evidence>
<keyword evidence="4" id="KW-0547">Nucleotide-binding</keyword>
<proteinExistence type="inferred from homology"/>
<dbReference type="SMART" id="SM00382">
    <property type="entry name" value="AAA"/>
    <property type="match status" value="1"/>
</dbReference>
<evidence type="ECO:0000256" key="5">
    <source>
        <dbReference type="ARBA" id="ARBA00022840"/>
    </source>
</evidence>
<dbReference type="SUPFAM" id="SSF52540">
    <property type="entry name" value="P-loop containing nucleoside triphosphate hydrolases"/>
    <property type="match status" value="1"/>
</dbReference>
<accession>A0ABR5CIE7</accession>
<evidence type="ECO:0000256" key="1">
    <source>
        <dbReference type="ARBA" id="ARBA00004202"/>
    </source>
</evidence>
<dbReference type="PROSITE" id="PS00211">
    <property type="entry name" value="ABC_TRANSPORTER_1"/>
    <property type="match status" value="1"/>
</dbReference>
<dbReference type="InterPro" id="IPR017871">
    <property type="entry name" value="ABC_transporter-like_CS"/>
</dbReference>
<evidence type="ECO:0000313" key="9">
    <source>
        <dbReference type="Proteomes" id="UP000032503"/>
    </source>
</evidence>
<dbReference type="InterPro" id="IPR027417">
    <property type="entry name" value="P-loop_NTPase"/>
</dbReference>
<evidence type="ECO:0000313" key="8">
    <source>
        <dbReference type="EMBL" id="KJC65438.1"/>
    </source>
</evidence>
<dbReference type="Gene3D" id="3.40.50.300">
    <property type="entry name" value="P-loop containing nucleotide triphosphate hydrolases"/>
    <property type="match status" value="1"/>
</dbReference>
<comment type="caution">
    <text evidence="8">The sequence shown here is derived from an EMBL/GenBank/DDBJ whole genome shotgun (WGS) entry which is preliminary data.</text>
</comment>
<dbReference type="PROSITE" id="PS50893">
    <property type="entry name" value="ABC_TRANSPORTER_2"/>
    <property type="match status" value="1"/>
</dbReference>
<reference evidence="8 9" key="1">
    <citation type="journal article" date="2001" name="Int. J. Syst. Evol. Microbiol.">
        <title>Agreia bicolorata gen. nov., sp. nov., to accommodate actinobacteria isolated from narrow reed grass infected by the nematode Heteroanguina graminophila.</title>
        <authorList>
            <person name="Evtushenko L.I."/>
            <person name="Dorofeeva L.V."/>
            <person name="Dobrovolskaya T.G."/>
            <person name="Streshinskaya G.M."/>
            <person name="Subbotin S.A."/>
            <person name="Tiedje J.M."/>
        </authorList>
    </citation>
    <scope>NUCLEOTIDE SEQUENCE [LARGE SCALE GENOMIC DNA]</scope>
    <source>
        <strain evidence="8 9">VKM Ac-1804</strain>
    </source>
</reference>
<comment type="similarity">
    <text evidence="2">Belongs to the ABC transporter superfamily.</text>
</comment>
<evidence type="ECO:0000256" key="6">
    <source>
        <dbReference type="ARBA" id="ARBA00023251"/>
    </source>
</evidence>
<dbReference type="PANTHER" id="PTHR42711">
    <property type="entry name" value="ABC TRANSPORTER ATP-BINDING PROTEIN"/>
    <property type="match status" value="1"/>
</dbReference>
<dbReference type="InterPro" id="IPR003593">
    <property type="entry name" value="AAA+_ATPase"/>
</dbReference>
<evidence type="ECO:0000256" key="4">
    <source>
        <dbReference type="ARBA" id="ARBA00022741"/>
    </source>
</evidence>
<dbReference type="Pfam" id="PF00005">
    <property type="entry name" value="ABC_tran"/>
    <property type="match status" value="1"/>
</dbReference>
<dbReference type="Proteomes" id="UP000032503">
    <property type="component" value="Unassembled WGS sequence"/>
</dbReference>
<dbReference type="RefSeq" id="WP_044438519.1">
    <property type="nucleotide sequence ID" value="NZ_JYFC01000001.1"/>
</dbReference>
<evidence type="ECO:0000256" key="2">
    <source>
        <dbReference type="ARBA" id="ARBA00005417"/>
    </source>
</evidence>
<evidence type="ECO:0000259" key="7">
    <source>
        <dbReference type="PROSITE" id="PS50893"/>
    </source>
</evidence>
<organism evidence="8 9">
    <name type="scientific">Agreia bicolorata</name>
    <dbReference type="NCBI Taxonomy" id="110935"/>
    <lineage>
        <taxon>Bacteria</taxon>
        <taxon>Bacillati</taxon>
        <taxon>Actinomycetota</taxon>
        <taxon>Actinomycetes</taxon>
        <taxon>Micrococcales</taxon>
        <taxon>Microbacteriaceae</taxon>
        <taxon>Agreia</taxon>
    </lineage>
</organism>
<name>A0ABR5CIE7_9MICO</name>
<sequence length="301" mass="32886">MISVTNLTKNYGTVKAVNDLSFEVTDSSVFAFLGTNGAGKSTTISCLTTVTTADSGRIEIDGLQVGRDDDAIRRKIGVVFQSSLLDPTLTVRENLHDRASFYGLDRTTRAARIEELAERVDLSEFLDRPYGPLSGGQKRRADIARALMHDPVLLFLDEPTAGLDPQSREQVWETIHSLRTTQGLTVFLTTHYMEETEEADQVLIIHAGALVVQGTPSQLRASHSSSILSVTARDTDALIRACEQSALTYSIAGDVCRITVPDSVSALDFVNENRSIVEDFEFRHGTMDDVFLSVTATGARA</sequence>
<comment type="subcellular location">
    <subcellularLocation>
        <location evidence="1">Cell membrane</location>
        <topology evidence="1">Peripheral membrane protein</topology>
    </subcellularLocation>
</comment>
<keyword evidence="5" id="KW-0067">ATP-binding</keyword>
<keyword evidence="6" id="KW-0046">Antibiotic resistance</keyword>
<dbReference type="InterPro" id="IPR003439">
    <property type="entry name" value="ABC_transporter-like_ATP-bd"/>
</dbReference>
<dbReference type="PANTHER" id="PTHR42711:SF5">
    <property type="entry name" value="ABC TRANSPORTER ATP-BINDING PROTEIN NATA"/>
    <property type="match status" value="1"/>
</dbReference>
<keyword evidence="9" id="KW-1185">Reference proteome</keyword>
<feature type="domain" description="ABC transporter" evidence="7">
    <location>
        <begin position="2"/>
        <end position="232"/>
    </location>
</feature>
<gene>
    <name evidence="8" type="ORF">TZ00_00725</name>
</gene>